<protein>
    <submittedName>
        <fullName evidence="2">Uncharacterized protein</fullName>
    </submittedName>
</protein>
<evidence type="ECO:0000313" key="3">
    <source>
        <dbReference type="Proteomes" id="UP001648503"/>
    </source>
</evidence>
<feature type="signal peptide" evidence="1">
    <location>
        <begin position="1"/>
        <end position="20"/>
    </location>
</feature>
<organism evidence="2 3">
    <name type="scientific">Batrachochytrium salamandrivorans</name>
    <dbReference type="NCBI Taxonomy" id="1357716"/>
    <lineage>
        <taxon>Eukaryota</taxon>
        <taxon>Fungi</taxon>
        <taxon>Fungi incertae sedis</taxon>
        <taxon>Chytridiomycota</taxon>
        <taxon>Chytridiomycota incertae sedis</taxon>
        <taxon>Chytridiomycetes</taxon>
        <taxon>Rhizophydiales</taxon>
        <taxon>Rhizophydiales incertae sedis</taxon>
        <taxon>Batrachochytrium</taxon>
    </lineage>
</organism>
<comment type="caution">
    <text evidence="2">The sequence shown here is derived from an EMBL/GenBank/DDBJ whole genome shotgun (WGS) entry which is preliminary data.</text>
</comment>
<reference evidence="2 3" key="1">
    <citation type="submission" date="2021-02" db="EMBL/GenBank/DDBJ databases">
        <title>Variation within the Batrachochytrium salamandrivorans European outbreak.</title>
        <authorList>
            <person name="Kelly M."/>
            <person name="Pasmans F."/>
            <person name="Shea T.P."/>
            <person name="Munoz J.F."/>
            <person name="Carranza S."/>
            <person name="Cuomo C.A."/>
            <person name="Martel A."/>
        </authorList>
    </citation>
    <scope>NUCLEOTIDE SEQUENCE [LARGE SCALE GENOMIC DNA]</scope>
    <source>
        <strain evidence="2 3">AMFP18/2</strain>
    </source>
</reference>
<evidence type="ECO:0000256" key="1">
    <source>
        <dbReference type="SAM" id="SignalP"/>
    </source>
</evidence>
<keyword evidence="3" id="KW-1185">Reference proteome</keyword>
<sequence>MKLFHYTALLACVSSICVDACHPGLNTDEPDSKNTNNNSQQSHQPILSLQQTDTVNPSSPGFVVPSSSFVEEPNESQSPIFTSIPLDVQDAPSILESFIHLSNNNVDSVNIHWMDTDSNLGQVDSPDQSTHLIQKRGIFSKSKESLIKFCYKAQEFIKWAELLNPNDDDIAKSAKAVGKAVGNSIKGPMILFTAKLLEYVRMAKPLFSLITIYMKTLKKHVTEDRFNGIGPKVNKHVRSIIDTTGVLAKSVHGFTLGAKRTGADFVHLMRKLKDAIDIYNDQFKDNIKWLKLNLGDKRDDLLKMYESARSRLDELSGFLSGIGNDASKLLYKLKNLPRTAKAPIKPKMMNRIRKLLRMKAPVEQDAADEKDMTHIFTRL</sequence>
<proteinExistence type="predicted"/>
<dbReference type="Proteomes" id="UP001648503">
    <property type="component" value="Unassembled WGS sequence"/>
</dbReference>
<feature type="chain" id="PRO_5045356360" evidence="1">
    <location>
        <begin position="21"/>
        <end position="379"/>
    </location>
</feature>
<evidence type="ECO:0000313" key="2">
    <source>
        <dbReference type="EMBL" id="KAH6600504.1"/>
    </source>
</evidence>
<dbReference type="EMBL" id="JAFCIX010000032">
    <property type="protein sequence ID" value="KAH6600504.1"/>
    <property type="molecule type" value="Genomic_DNA"/>
</dbReference>
<name>A0ABQ8FLV0_9FUNG</name>
<gene>
    <name evidence="2" type="ORF">BASA50_002249</name>
</gene>
<accession>A0ABQ8FLV0</accession>
<keyword evidence="1" id="KW-0732">Signal</keyword>